<feature type="transmembrane region" description="Helical" evidence="1">
    <location>
        <begin position="229"/>
        <end position="253"/>
    </location>
</feature>
<dbReference type="PANTHER" id="PTHR23028:SF53">
    <property type="entry name" value="ACYL_TRANSF_3 DOMAIN-CONTAINING PROTEIN"/>
    <property type="match status" value="1"/>
</dbReference>
<gene>
    <name evidence="3" type="ORF">SAMN05445060_0474</name>
</gene>
<feature type="transmembrane region" description="Helical" evidence="1">
    <location>
        <begin position="380"/>
        <end position="400"/>
    </location>
</feature>
<keyword evidence="1" id="KW-0812">Transmembrane</keyword>
<accession>A0A1N7D0D0</accession>
<dbReference type="EMBL" id="FTNT01000001">
    <property type="protein sequence ID" value="SIR69155.1"/>
    <property type="molecule type" value="Genomic_DNA"/>
</dbReference>
<dbReference type="AlphaFoldDB" id="A0A1N7D0D0"/>
<evidence type="ECO:0000256" key="1">
    <source>
        <dbReference type="SAM" id="Phobius"/>
    </source>
</evidence>
<evidence type="ECO:0000313" key="3">
    <source>
        <dbReference type="EMBL" id="SIR69155.1"/>
    </source>
</evidence>
<name>A0A1N7D0D0_9NOCA</name>
<dbReference type="InterPro" id="IPR050879">
    <property type="entry name" value="Acyltransferase_3"/>
</dbReference>
<evidence type="ECO:0000313" key="4">
    <source>
        <dbReference type="Proteomes" id="UP000186218"/>
    </source>
</evidence>
<feature type="transmembrane region" description="Helical" evidence="1">
    <location>
        <begin position="315"/>
        <end position="335"/>
    </location>
</feature>
<organism evidence="3 4">
    <name type="scientific">Williamsia sterculiae</name>
    <dbReference type="NCBI Taxonomy" id="1344003"/>
    <lineage>
        <taxon>Bacteria</taxon>
        <taxon>Bacillati</taxon>
        <taxon>Actinomycetota</taxon>
        <taxon>Actinomycetes</taxon>
        <taxon>Mycobacteriales</taxon>
        <taxon>Nocardiaceae</taxon>
        <taxon>Williamsia</taxon>
    </lineage>
</organism>
<dbReference type="InterPro" id="IPR002656">
    <property type="entry name" value="Acyl_transf_3_dom"/>
</dbReference>
<reference evidence="3 4" key="1">
    <citation type="submission" date="2017-01" db="EMBL/GenBank/DDBJ databases">
        <authorList>
            <person name="Mah S.A."/>
            <person name="Swanson W.J."/>
            <person name="Moy G.W."/>
            <person name="Vacquier V.D."/>
        </authorList>
    </citation>
    <scope>NUCLEOTIDE SEQUENCE [LARGE SCALE GENOMIC DNA]</scope>
    <source>
        <strain evidence="3 4">CPCC 203464</strain>
    </source>
</reference>
<dbReference type="RefSeq" id="WP_159441820.1">
    <property type="nucleotide sequence ID" value="NZ_FTNT01000001.1"/>
</dbReference>
<keyword evidence="3" id="KW-0378">Hydrolase</keyword>
<dbReference type="GO" id="GO:0016787">
    <property type="term" value="F:hydrolase activity"/>
    <property type="evidence" value="ECO:0007669"/>
    <property type="project" value="UniProtKB-KW"/>
</dbReference>
<keyword evidence="1" id="KW-0472">Membrane</keyword>
<evidence type="ECO:0000259" key="2">
    <source>
        <dbReference type="Pfam" id="PF01757"/>
    </source>
</evidence>
<dbReference type="Proteomes" id="UP000186218">
    <property type="component" value="Unassembled WGS sequence"/>
</dbReference>
<feature type="transmembrane region" description="Helical" evidence="1">
    <location>
        <begin position="198"/>
        <end position="217"/>
    </location>
</feature>
<dbReference type="Pfam" id="PF01757">
    <property type="entry name" value="Acyl_transf_3"/>
    <property type="match status" value="1"/>
</dbReference>
<keyword evidence="3" id="KW-0012">Acyltransferase</keyword>
<dbReference type="OrthoDB" id="5242306at2"/>
<proteinExistence type="predicted"/>
<dbReference type="GO" id="GO:0016747">
    <property type="term" value="F:acyltransferase activity, transferring groups other than amino-acyl groups"/>
    <property type="evidence" value="ECO:0007669"/>
    <property type="project" value="InterPro"/>
</dbReference>
<feature type="transmembrane region" description="Helical" evidence="1">
    <location>
        <begin position="406"/>
        <end position="431"/>
    </location>
</feature>
<dbReference type="PANTHER" id="PTHR23028">
    <property type="entry name" value="ACETYLTRANSFERASE"/>
    <property type="match status" value="1"/>
</dbReference>
<keyword evidence="3" id="KW-0808">Transferase</keyword>
<dbReference type="GO" id="GO:0016020">
    <property type="term" value="C:membrane"/>
    <property type="evidence" value="ECO:0007669"/>
    <property type="project" value="TreeGrafter"/>
</dbReference>
<dbReference type="GO" id="GO:0000271">
    <property type="term" value="P:polysaccharide biosynthetic process"/>
    <property type="evidence" value="ECO:0007669"/>
    <property type="project" value="TreeGrafter"/>
</dbReference>
<keyword evidence="4" id="KW-1185">Reference proteome</keyword>
<feature type="transmembrane region" description="Helical" evidence="1">
    <location>
        <begin position="128"/>
        <end position="150"/>
    </location>
</feature>
<feature type="domain" description="Acyltransferase 3" evidence="2">
    <location>
        <begin position="54"/>
        <end position="428"/>
    </location>
</feature>
<feature type="transmembrane region" description="Helical" evidence="1">
    <location>
        <begin position="87"/>
        <end position="107"/>
    </location>
</feature>
<keyword evidence="1" id="KW-1133">Transmembrane helix</keyword>
<feature type="transmembrane region" description="Helical" evidence="1">
    <location>
        <begin position="341"/>
        <end position="359"/>
    </location>
</feature>
<sequence length="447" mass="48649">MSSTPRTPHHDTATGTPVADELIAPPLVNPPVAEPVVADTPSDVPRPRRTRLLGLDGPRGVACMGVLVVHVAGHYSPSTLEKYHVDLVGQGVTFFFVLSGFLLFLPFARALVSDKAMPATRAYALHRVFRIFPAYLLIFLIVNFAMRAAYLRNAAEVTVPGQDRGMGMITDPLELLLNLTLTQSFVPRYLQTGINPSWSLTTELCFYVSLPIVGVLLHRIHHRFRTSPALLMIAAGVVYIVVGTLGKGVAGLLESTAGTDSPALLTWGPNWAAVTNRSFLGLADTFGFGIIAAGIFVLVERVPRPGWMVRRMRHVIAVAAIVVLPVGLLTIALHLKIQSSLVALASAMLILFIIAPLGRGEESRFARWADWTPLRFLGEVSLSIYLWHFPVLIVLGRLGWVRGDTVSGMLINSVLVGAVSVVLAAATYRFVELPAVNYARRFKSGRR</sequence>
<feature type="transmembrane region" description="Helical" evidence="1">
    <location>
        <begin position="279"/>
        <end position="299"/>
    </location>
</feature>
<protein>
    <submittedName>
        <fullName evidence="3">Peptidoglycan/LPS O-acetylase OafA/YrhL, contains acyltransferase and SGNH-hydrolase domains</fullName>
    </submittedName>
</protein>
<dbReference type="STRING" id="1344003.SAMN05445060_0474"/>